<dbReference type="EMBL" id="VSSQ01103164">
    <property type="protein sequence ID" value="MPN44214.1"/>
    <property type="molecule type" value="Genomic_DNA"/>
</dbReference>
<sequence length="181" mass="20042">MQSPRGRTSIRMTQFQANSSLSPDQSYIRFGALGWNEKSHQKWTHGSSQTLDISKTWEFCCASTWAPGPGICEKQDCPPDGYLTIRNEIQSGMTREQCKFAYSLMLAVACDITHDGLEGTLTACKKLLQAVLAAKTRTTWSPSFGGNSMTDWEIFGAPFKVGSPHKRPLSLATLEGPWQAF</sequence>
<organism evidence="1">
    <name type="scientific">bioreactor metagenome</name>
    <dbReference type="NCBI Taxonomy" id="1076179"/>
    <lineage>
        <taxon>unclassified sequences</taxon>
        <taxon>metagenomes</taxon>
        <taxon>ecological metagenomes</taxon>
    </lineage>
</organism>
<evidence type="ECO:0000313" key="1">
    <source>
        <dbReference type="EMBL" id="MPN44214.1"/>
    </source>
</evidence>
<reference evidence="1" key="1">
    <citation type="submission" date="2019-08" db="EMBL/GenBank/DDBJ databases">
        <authorList>
            <person name="Kucharzyk K."/>
            <person name="Murdoch R.W."/>
            <person name="Higgins S."/>
            <person name="Loffler F."/>
        </authorList>
    </citation>
    <scope>NUCLEOTIDE SEQUENCE</scope>
</reference>
<name>A0A645I732_9ZZZZ</name>
<protein>
    <submittedName>
        <fullName evidence="1">Uncharacterized protein</fullName>
    </submittedName>
</protein>
<gene>
    <name evidence="1" type="ORF">SDC9_191775</name>
</gene>
<proteinExistence type="predicted"/>
<comment type="caution">
    <text evidence="1">The sequence shown here is derived from an EMBL/GenBank/DDBJ whole genome shotgun (WGS) entry which is preliminary data.</text>
</comment>
<dbReference type="AlphaFoldDB" id="A0A645I732"/>
<accession>A0A645I732</accession>